<dbReference type="GO" id="GO:0015628">
    <property type="term" value="P:protein secretion by the type II secretion system"/>
    <property type="evidence" value="ECO:0007669"/>
    <property type="project" value="InterPro"/>
</dbReference>
<comment type="caution">
    <text evidence="10">The sequence shown here is derived from an EMBL/GenBank/DDBJ whole genome shotgun (WGS) entry which is preliminary data.</text>
</comment>
<dbReference type="NCBIfam" id="TIGR02120">
    <property type="entry name" value="GspF"/>
    <property type="match status" value="1"/>
</dbReference>
<dbReference type="InterPro" id="IPR018076">
    <property type="entry name" value="T2SS_GspF_dom"/>
</dbReference>
<feature type="domain" description="Type II secretion system protein GspF" evidence="9">
    <location>
        <begin position="68"/>
        <end position="190"/>
    </location>
</feature>
<keyword evidence="6 8" id="KW-1133">Transmembrane helix</keyword>
<dbReference type="RefSeq" id="WP_124959614.1">
    <property type="nucleotide sequence ID" value="NZ_RQXU01000009.1"/>
</dbReference>
<protein>
    <submittedName>
        <fullName evidence="10">Type II secretion system protein GspF</fullName>
    </submittedName>
</protein>
<dbReference type="PANTHER" id="PTHR30012:SF0">
    <property type="entry name" value="TYPE II SECRETION SYSTEM PROTEIN F-RELATED"/>
    <property type="match status" value="1"/>
</dbReference>
<dbReference type="Proteomes" id="UP000271137">
    <property type="component" value="Unassembled WGS sequence"/>
</dbReference>
<dbReference type="Proteomes" id="UP000271590">
    <property type="component" value="Unassembled WGS sequence"/>
</dbReference>
<evidence type="ECO:0000256" key="3">
    <source>
        <dbReference type="ARBA" id="ARBA00022475"/>
    </source>
</evidence>
<sequence>MARFEFEAANGAGEIQRGTAEGESARSVRTQLRERGLTPLDIREKAASGGALAWMNPKLSASDLCWATRELASLLGARLTLEAALVATIEQAERKHVAEALGAVCEGVRAGMRLADALGERPRDFPQIYRALVSAGEDSGDLARVMERLADYLENRDNLRSKVLTAFIYPAIVGFVSLCIVVFLLGYVVPQVIGAFAQARQELPAITRAMLAASAFVREWGWLTAGLAAGAWMLGRASLRDAGRRLRWHALVLRLPMVGRYALGVDTARFASTLSILMDAGVPLLRALEAARQTLGNEWIKRCVLEATGRVKEGTPLAAALKAQKIFPSNLVHLVASGEKTGALAAMFERAAQNLSRDLERRAMRLTTVLEPLMIVGMGGVVMVIVLAVLMPIMEINQMVR</sequence>
<reference evidence="10 13" key="1">
    <citation type="submission" date="2018-11" db="EMBL/GenBank/DDBJ databases">
        <title>The genome of Variovorax sp T529.</title>
        <authorList>
            <person name="Gao J."/>
        </authorList>
    </citation>
    <scope>NUCLEOTIDE SEQUENCE [LARGE SCALE GENOMIC DNA]</scope>
    <source>
        <strain evidence="10 13">T529</strain>
    </source>
</reference>
<name>A0A3P3ELJ7_9BURK</name>
<feature type="transmembrane region" description="Helical" evidence="8">
    <location>
        <begin position="166"/>
        <end position="189"/>
    </location>
</feature>
<evidence type="ECO:0000313" key="12">
    <source>
        <dbReference type="Proteomes" id="UP000271137"/>
    </source>
</evidence>
<organism evidence="10 13">
    <name type="scientific">Variovorax beijingensis</name>
    <dbReference type="NCBI Taxonomy" id="2496117"/>
    <lineage>
        <taxon>Bacteria</taxon>
        <taxon>Pseudomonadati</taxon>
        <taxon>Pseudomonadota</taxon>
        <taxon>Betaproteobacteria</taxon>
        <taxon>Burkholderiales</taxon>
        <taxon>Comamonadaceae</taxon>
        <taxon>Variovorax</taxon>
    </lineage>
</organism>
<dbReference type="PRINTS" id="PR00812">
    <property type="entry name" value="BCTERIALGSPF"/>
</dbReference>
<evidence type="ECO:0000256" key="6">
    <source>
        <dbReference type="ARBA" id="ARBA00022989"/>
    </source>
</evidence>
<dbReference type="FunFam" id="1.20.81.30:FF:000001">
    <property type="entry name" value="Type II secretion system protein F"/>
    <property type="match status" value="2"/>
</dbReference>
<evidence type="ECO:0000256" key="7">
    <source>
        <dbReference type="ARBA" id="ARBA00023136"/>
    </source>
</evidence>
<keyword evidence="12" id="KW-1185">Reference proteome</keyword>
<dbReference type="EMBL" id="RQXU01000009">
    <property type="protein sequence ID" value="RRH87269.1"/>
    <property type="molecule type" value="Genomic_DNA"/>
</dbReference>
<keyword evidence="5 8" id="KW-0812">Transmembrane</keyword>
<comment type="similarity">
    <text evidence="2">Belongs to the GSP F family.</text>
</comment>
<evidence type="ECO:0000259" key="9">
    <source>
        <dbReference type="Pfam" id="PF00482"/>
    </source>
</evidence>
<accession>A0A3P3ELJ7</accession>
<dbReference type="Gene3D" id="1.20.81.30">
    <property type="entry name" value="Type II secretion system (T2SS), domain F"/>
    <property type="match status" value="2"/>
</dbReference>
<evidence type="ECO:0000256" key="4">
    <source>
        <dbReference type="ARBA" id="ARBA00022519"/>
    </source>
</evidence>
<comment type="subcellular location">
    <subcellularLocation>
        <location evidence="1">Cell inner membrane</location>
        <topology evidence="1">Multi-pass membrane protein</topology>
    </subcellularLocation>
</comment>
<dbReference type="GO" id="GO:0015627">
    <property type="term" value="C:type II protein secretion system complex"/>
    <property type="evidence" value="ECO:0007669"/>
    <property type="project" value="InterPro"/>
</dbReference>
<evidence type="ECO:0000313" key="13">
    <source>
        <dbReference type="Proteomes" id="UP000271590"/>
    </source>
</evidence>
<keyword evidence="7 8" id="KW-0472">Membrane</keyword>
<evidence type="ECO:0000256" key="8">
    <source>
        <dbReference type="SAM" id="Phobius"/>
    </source>
</evidence>
<reference evidence="11 12" key="2">
    <citation type="submission" date="2018-12" db="EMBL/GenBank/DDBJ databases">
        <title>The genome sequences of strain 502.</title>
        <authorList>
            <person name="Gao J."/>
            <person name="Sun J."/>
        </authorList>
    </citation>
    <scope>NUCLEOTIDE SEQUENCE [LARGE SCALE GENOMIC DNA]</scope>
    <source>
        <strain evidence="11 12">502</strain>
    </source>
</reference>
<dbReference type="AlphaFoldDB" id="A0A3P3ELJ7"/>
<keyword evidence="3" id="KW-1003">Cell membrane</keyword>
<evidence type="ECO:0000256" key="1">
    <source>
        <dbReference type="ARBA" id="ARBA00004429"/>
    </source>
</evidence>
<dbReference type="PANTHER" id="PTHR30012">
    <property type="entry name" value="GENERAL SECRETION PATHWAY PROTEIN"/>
    <property type="match status" value="1"/>
</dbReference>
<evidence type="ECO:0000256" key="2">
    <source>
        <dbReference type="ARBA" id="ARBA00005745"/>
    </source>
</evidence>
<dbReference type="EMBL" id="RXFQ01000008">
    <property type="protein sequence ID" value="RSZ35559.1"/>
    <property type="molecule type" value="Genomic_DNA"/>
</dbReference>
<dbReference type="InterPro" id="IPR003004">
    <property type="entry name" value="GspF/PilC"/>
</dbReference>
<evidence type="ECO:0000313" key="11">
    <source>
        <dbReference type="EMBL" id="RSZ35559.1"/>
    </source>
</evidence>
<dbReference type="InterPro" id="IPR042094">
    <property type="entry name" value="T2SS_GspF_sf"/>
</dbReference>
<dbReference type="Pfam" id="PF00482">
    <property type="entry name" value="T2SSF"/>
    <property type="match status" value="2"/>
</dbReference>
<keyword evidence="4" id="KW-0997">Cell inner membrane</keyword>
<proteinExistence type="inferred from homology"/>
<evidence type="ECO:0000256" key="5">
    <source>
        <dbReference type="ARBA" id="ARBA00022692"/>
    </source>
</evidence>
<dbReference type="GO" id="GO:0005886">
    <property type="term" value="C:plasma membrane"/>
    <property type="evidence" value="ECO:0007669"/>
    <property type="project" value="UniProtKB-SubCell"/>
</dbReference>
<feature type="transmembrane region" description="Helical" evidence="8">
    <location>
        <begin position="369"/>
        <end position="394"/>
    </location>
</feature>
<feature type="domain" description="Type II secretion system protein GspF" evidence="9">
    <location>
        <begin position="270"/>
        <end position="392"/>
    </location>
</feature>
<feature type="transmembrane region" description="Helical" evidence="8">
    <location>
        <begin position="220"/>
        <end position="239"/>
    </location>
</feature>
<dbReference type="InterPro" id="IPR011850">
    <property type="entry name" value="T2SS_GspF"/>
</dbReference>
<gene>
    <name evidence="10" type="primary">gspF</name>
    <name evidence="10" type="ORF">EH244_17365</name>
    <name evidence="11" type="ORF">EJO66_16320</name>
</gene>
<evidence type="ECO:0000313" key="10">
    <source>
        <dbReference type="EMBL" id="RRH87269.1"/>
    </source>
</evidence>